<feature type="transmembrane region" description="Helical" evidence="1">
    <location>
        <begin position="12"/>
        <end position="36"/>
    </location>
</feature>
<comment type="caution">
    <text evidence="2">The sequence shown here is derived from an EMBL/GenBank/DDBJ whole genome shotgun (WGS) entry which is preliminary data.</text>
</comment>
<evidence type="ECO:0000256" key="1">
    <source>
        <dbReference type="SAM" id="Phobius"/>
    </source>
</evidence>
<organism evidence="2 3">
    <name type="scientific">Aquipseudomonas ullengensis</name>
    <dbReference type="NCBI Taxonomy" id="2759166"/>
    <lineage>
        <taxon>Bacteria</taxon>
        <taxon>Pseudomonadati</taxon>
        <taxon>Pseudomonadota</taxon>
        <taxon>Gammaproteobacteria</taxon>
        <taxon>Pseudomonadales</taxon>
        <taxon>Pseudomonadaceae</taxon>
        <taxon>Aquipseudomonas</taxon>
    </lineage>
</organism>
<dbReference type="Pfam" id="PF07963">
    <property type="entry name" value="N_methyl"/>
    <property type="match status" value="1"/>
</dbReference>
<dbReference type="Proteomes" id="UP000542720">
    <property type="component" value="Unassembled WGS sequence"/>
</dbReference>
<reference evidence="2 3" key="1">
    <citation type="submission" date="2020-08" db="EMBL/GenBank/DDBJ databases">
        <authorList>
            <person name="Kim C.M."/>
        </authorList>
    </citation>
    <scope>NUCLEOTIDE SEQUENCE [LARGE SCALE GENOMIC DNA]</scope>
    <source>
        <strain evidence="2 3">UL070</strain>
    </source>
</reference>
<dbReference type="InterPro" id="IPR012902">
    <property type="entry name" value="N_methyl_site"/>
</dbReference>
<keyword evidence="1" id="KW-1133">Transmembrane helix</keyword>
<keyword evidence="3" id="KW-1185">Reference proteome</keyword>
<dbReference type="RefSeq" id="WP_183088958.1">
    <property type="nucleotide sequence ID" value="NZ_JACJUD010000003.1"/>
</dbReference>
<gene>
    <name evidence="2" type="primary">pilV</name>
    <name evidence="2" type="ORF">H3H51_10295</name>
</gene>
<protein>
    <submittedName>
        <fullName evidence="2">Type IV pilus modification protein PilV</fullName>
    </submittedName>
</protein>
<keyword evidence="1" id="KW-0812">Transmembrane</keyword>
<proteinExistence type="predicted"/>
<evidence type="ECO:0000313" key="3">
    <source>
        <dbReference type="Proteomes" id="UP000542720"/>
    </source>
</evidence>
<keyword evidence="1" id="KW-0472">Membrane</keyword>
<dbReference type="EMBL" id="JACJUD010000003">
    <property type="protein sequence ID" value="MBB2495409.1"/>
    <property type="molecule type" value="Genomic_DNA"/>
</dbReference>
<sequence>MRTHPTLRSHGFTLIEVMVALVVLAVGLLGMASLMVRSQQSNESAYARSQATLLAYDIIERMRTNKLAYSALESRKVSFATQNSAYALSALPNCATPATGTQAVGSARAAQDLAQWCASVRTNLPSVVPGQTSIVRGTGAEINTYTVNIAWLESSQDTQFVRVEAEL</sequence>
<accession>A0A7W4LLL7</accession>
<dbReference type="NCBIfam" id="TIGR02523">
    <property type="entry name" value="type_IV_pilV"/>
    <property type="match status" value="1"/>
</dbReference>
<name>A0A7W4LLL7_9GAMM</name>
<dbReference type="NCBIfam" id="TIGR02532">
    <property type="entry name" value="IV_pilin_GFxxxE"/>
    <property type="match status" value="1"/>
</dbReference>
<dbReference type="InterPro" id="IPR013362">
    <property type="entry name" value="Pilus_4_PilV"/>
</dbReference>
<evidence type="ECO:0000313" key="2">
    <source>
        <dbReference type="EMBL" id="MBB2495409.1"/>
    </source>
</evidence>
<dbReference type="AlphaFoldDB" id="A0A7W4LLL7"/>